<evidence type="ECO:0000313" key="4">
    <source>
        <dbReference type="Proteomes" id="UP001358586"/>
    </source>
</evidence>
<accession>A0ABR0NZS1</accession>
<evidence type="ECO:0000313" key="3">
    <source>
        <dbReference type="EMBL" id="KAK5811865.1"/>
    </source>
</evidence>
<dbReference type="EMBL" id="JARKNE010000008">
    <property type="protein sequence ID" value="KAK5811865.1"/>
    <property type="molecule type" value="Genomic_DNA"/>
</dbReference>
<reference evidence="3 4" key="1">
    <citation type="submission" date="2023-03" db="EMBL/GenBank/DDBJ databases">
        <title>WGS of Gossypium arboreum.</title>
        <authorList>
            <person name="Yu D."/>
        </authorList>
    </citation>
    <scope>NUCLEOTIDE SEQUENCE [LARGE SCALE GENOMIC DNA]</scope>
    <source>
        <tissue evidence="3">Leaf</tissue>
    </source>
</reference>
<dbReference type="Pfam" id="PF16491">
    <property type="entry name" value="Peptidase_M48_N"/>
    <property type="match status" value="1"/>
</dbReference>
<dbReference type="InterPro" id="IPR032456">
    <property type="entry name" value="Peptidase_M48_N"/>
</dbReference>
<organism evidence="3 4">
    <name type="scientific">Gossypium arboreum</name>
    <name type="common">Tree cotton</name>
    <name type="synonym">Gossypium nanking</name>
    <dbReference type="NCBI Taxonomy" id="29729"/>
    <lineage>
        <taxon>Eukaryota</taxon>
        <taxon>Viridiplantae</taxon>
        <taxon>Streptophyta</taxon>
        <taxon>Embryophyta</taxon>
        <taxon>Tracheophyta</taxon>
        <taxon>Spermatophyta</taxon>
        <taxon>Magnoliopsida</taxon>
        <taxon>eudicotyledons</taxon>
        <taxon>Gunneridae</taxon>
        <taxon>Pentapetalae</taxon>
        <taxon>rosids</taxon>
        <taxon>malvids</taxon>
        <taxon>Malvales</taxon>
        <taxon>Malvaceae</taxon>
        <taxon>Malvoideae</taxon>
        <taxon>Gossypium</taxon>
    </lineage>
</organism>
<feature type="transmembrane region" description="Helical" evidence="1">
    <location>
        <begin position="56"/>
        <end position="75"/>
    </location>
</feature>
<name>A0ABR0NZS1_GOSAR</name>
<feature type="transmembrane region" description="Helical" evidence="1">
    <location>
        <begin position="171"/>
        <end position="196"/>
    </location>
</feature>
<keyword evidence="4" id="KW-1185">Reference proteome</keyword>
<sequence>MILMYLFETYLDLRQHAALKLTTLPKTLEGVISQKKFEKFRAYSLYKSHFHFVHEFVTILIDSAILFFGKLPWFWNKSGIFLPLLGLNEKNEILHTLSFLASVMIWPQITGLPFSVYSTFVIEARHGFNKQTIWLFFKDLIKGICLAIILGPPIVSASIVIVQSGGPYLAIYLWAFMFVLSLVMMIIYPVLIAPLFNKFTPMSIS</sequence>
<keyword evidence="1" id="KW-1133">Transmembrane helix</keyword>
<dbReference type="PANTHER" id="PTHR10120">
    <property type="entry name" value="CAAX PRENYL PROTEASE 1"/>
    <property type="match status" value="1"/>
</dbReference>
<proteinExistence type="predicted"/>
<feature type="domain" description="CAAX prenyl protease 1 N-terminal" evidence="2">
    <location>
        <begin position="15"/>
        <end position="198"/>
    </location>
</feature>
<feature type="transmembrane region" description="Helical" evidence="1">
    <location>
        <begin position="95"/>
        <end position="122"/>
    </location>
</feature>
<feature type="transmembrane region" description="Helical" evidence="1">
    <location>
        <begin position="143"/>
        <end position="165"/>
    </location>
</feature>
<dbReference type="Proteomes" id="UP001358586">
    <property type="component" value="Chromosome 8"/>
</dbReference>
<evidence type="ECO:0000259" key="2">
    <source>
        <dbReference type="Pfam" id="PF16491"/>
    </source>
</evidence>
<keyword evidence="1" id="KW-0472">Membrane</keyword>
<evidence type="ECO:0000256" key="1">
    <source>
        <dbReference type="SAM" id="Phobius"/>
    </source>
</evidence>
<keyword evidence="1" id="KW-0812">Transmembrane</keyword>
<gene>
    <name evidence="3" type="ORF">PVK06_027244</name>
</gene>
<protein>
    <recommendedName>
        <fullName evidence="2">CAAX prenyl protease 1 N-terminal domain-containing protein</fullName>
    </recommendedName>
</protein>
<comment type="caution">
    <text evidence="3">The sequence shown here is derived from an EMBL/GenBank/DDBJ whole genome shotgun (WGS) entry which is preliminary data.</text>
</comment>